<proteinExistence type="predicted"/>
<dbReference type="EMBL" id="CAFBMK010000251">
    <property type="protein sequence ID" value="CAB4941680.1"/>
    <property type="molecule type" value="Genomic_DNA"/>
</dbReference>
<evidence type="ECO:0000313" key="1">
    <source>
        <dbReference type="EMBL" id="CAB4941680.1"/>
    </source>
</evidence>
<protein>
    <submittedName>
        <fullName evidence="1">Unannotated protein</fullName>
    </submittedName>
</protein>
<gene>
    <name evidence="1" type="ORF">UFOPK3564_02996</name>
</gene>
<dbReference type="AlphaFoldDB" id="A0A6J7JEQ1"/>
<reference evidence="1" key="1">
    <citation type="submission" date="2020-05" db="EMBL/GenBank/DDBJ databases">
        <authorList>
            <person name="Chiriac C."/>
            <person name="Salcher M."/>
            <person name="Ghai R."/>
            <person name="Kavagutti S V."/>
        </authorList>
    </citation>
    <scope>NUCLEOTIDE SEQUENCE</scope>
</reference>
<organism evidence="1">
    <name type="scientific">freshwater metagenome</name>
    <dbReference type="NCBI Taxonomy" id="449393"/>
    <lineage>
        <taxon>unclassified sequences</taxon>
        <taxon>metagenomes</taxon>
        <taxon>ecological metagenomes</taxon>
    </lineage>
</organism>
<accession>A0A6J7JEQ1</accession>
<sequence>MDHEDRYLTIYLQDHLTAATGGINLTRRAKGSAKGRDEELHAFYGGFEEELLEERRSLLGFLSEIGAGPHTAKALAATVGERLGRLKLNGHLLSRSPYSDLVELEGLSIAVQGKRLGWIALQERAHPRFDPTELARLVTQAEDQHDRLEALRRPRAARILAGLAPTPAS</sequence>
<name>A0A6J7JEQ1_9ZZZZ</name>